<dbReference type="Proteomes" id="UP001278500">
    <property type="component" value="Unassembled WGS sequence"/>
</dbReference>
<evidence type="ECO:0000313" key="1">
    <source>
        <dbReference type="EMBL" id="KAK3350822.1"/>
    </source>
</evidence>
<dbReference type="Gene3D" id="3.30.70.100">
    <property type="match status" value="1"/>
</dbReference>
<dbReference type="EMBL" id="JAUEPP010000002">
    <property type="protein sequence ID" value="KAK3350822.1"/>
    <property type="molecule type" value="Genomic_DNA"/>
</dbReference>
<reference evidence="1" key="2">
    <citation type="submission" date="2023-06" db="EMBL/GenBank/DDBJ databases">
        <authorList>
            <consortium name="Lawrence Berkeley National Laboratory"/>
            <person name="Haridas S."/>
            <person name="Hensen N."/>
            <person name="Bonometti L."/>
            <person name="Westerberg I."/>
            <person name="Brannstrom I.O."/>
            <person name="Guillou S."/>
            <person name="Cros-Aarteil S."/>
            <person name="Calhoun S."/>
            <person name="Kuo A."/>
            <person name="Mondo S."/>
            <person name="Pangilinan J."/>
            <person name="Riley R."/>
            <person name="Labutti K."/>
            <person name="Andreopoulos B."/>
            <person name="Lipzen A."/>
            <person name="Chen C."/>
            <person name="Yanf M."/>
            <person name="Daum C."/>
            <person name="Ng V."/>
            <person name="Clum A."/>
            <person name="Steindorff A."/>
            <person name="Ohm R."/>
            <person name="Martin F."/>
            <person name="Silar P."/>
            <person name="Natvig D."/>
            <person name="Lalanne C."/>
            <person name="Gautier V."/>
            <person name="Ament-Velasquez S.L."/>
            <person name="Kruys A."/>
            <person name="Hutchinson M.I."/>
            <person name="Powell A.J."/>
            <person name="Barry K."/>
            <person name="Miller A.N."/>
            <person name="Grigoriev I.V."/>
            <person name="Debuchy R."/>
            <person name="Gladieux P."/>
            <person name="Thoren M.H."/>
            <person name="Johannesson H."/>
        </authorList>
    </citation>
    <scope>NUCLEOTIDE SEQUENCE</scope>
    <source>
        <strain evidence="1">CBS 560.94</strain>
    </source>
</reference>
<dbReference type="RefSeq" id="XP_062684117.1">
    <property type="nucleotide sequence ID" value="XM_062831676.1"/>
</dbReference>
<evidence type="ECO:0008006" key="3">
    <source>
        <dbReference type="Google" id="ProtNLM"/>
    </source>
</evidence>
<gene>
    <name evidence="1" type="ORF">B0H65DRAFT_99880</name>
</gene>
<dbReference type="PANTHER" id="PTHR42052">
    <property type="entry name" value="ABM DOMAIN-CONTAINING PROTEIN"/>
    <property type="match status" value="1"/>
</dbReference>
<organism evidence="1 2">
    <name type="scientific">Neurospora tetraspora</name>
    <dbReference type="NCBI Taxonomy" id="94610"/>
    <lineage>
        <taxon>Eukaryota</taxon>
        <taxon>Fungi</taxon>
        <taxon>Dikarya</taxon>
        <taxon>Ascomycota</taxon>
        <taxon>Pezizomycotina</taxon>
        <taxon>Sordariomycetes</taxon>
        <taxon>Sordariomycetidae</taxon>
        <taxon>Sordariales</taxon>
        <taxon>Sordariaceae</taxon>
        <taxon>Neurospora</taxon>
    </lineage>
</organism>
<comment type="caution">
    <text evidence="1">The sequence shown here is derived from an EMBL/GenBank/DDBJ whole genome shotgun (WGS) entry which is preliminary data.</text>
</comment>
<dbReference type="PANTHER" id="PTHR42052:SF1">
    <property type="entry name" value="ABM DOMAIN-CONTAINING PROTEIN"/>
    <property type="match status" value="1"/>
</dbReference>
<reference evidence="1" key="1">
    <citation type="journal article" date="2023" name="Mol. Phylogenet. Evol.">
        <title>Genome-scale phylogeny and comparative genomics of the fungal order Sordariales.</title>
        <authorList>
            <person name="Hensen N."/>
            <person name="Bonometti L."/>
            <person name="Westerberg I."/>
            <person name="Brannstrom I.O."/>
            <person name="Guillou S."/>
            <person name="Cros-Aarteil S."/>
            <person name="Calhoun S."/>
            <person name="Haridas S."/>
            <person name="Kuo A."/>
            <person name="Mondo S."/>
            <person name="Pangilinan J."/>
            <person name="Riley R."/>
            <person name="LaButti K."/>
            <person name="Andreopoulos B."/>
            <person name="Lipzen A."/>
            <person name="Chen C."/>
            <person name="Yan M."/>
            <person name="Daum C."/>
            <person name="Ng V."/>
            <person name="Clum A."/>
            <person name="Steindorff A."/>
            <person name="Ohm R.A."/>
            <person name="Martin F."/>
            <person name="Silar P."/>
            <person name="Natvig D.O."/>
            <person name="Lalanne C."/>
            <person name="Gautier V."/>
            <person name="Ament-Velasquez S.L."/>
            <person name="Kruys A."/>
            <person name="Hutchinson M.I."/>
            <person name="Powell A.J."/>
            <person name="Barry K."/>
            <person name="Miller A.N."/>
            <person name="Grigoriev I.V."/>
            <person name="Debuchy R."/>
            <person name="Gladieux P."/>
            <person name="Hiltunen Thoren M."/>
            <person name="Johannesson H."/>
        </authorList>
    </citation>
    <scope>NUCLEOTIDE SEQUENCE</scope>
    <source>
        <strain evidence="1">CBS 560.94</strain>
    </source>
</reference>
<dbReference type="AlphaFoldDB" id="A0AAE0JJJ2"/>
<protein>
    <recommendedName>
        <fullName evidence="3">ABM domain-containing protein</fullName>
    </recommendedName>
</protein>
<name>A0AAE0JJJ2_9PEZI</name>
<evidence type="ECO:0000313" key="2">
    <source>
        <dbReference type="Proteomes" id="UP001278500"/>
    </source>
</evidence>
<dbReference type="GeneID" id="87868830"/>
<accession>A0AAE0JJJ2</accession>
<keyword evidence="2" id="KW-1185">Reference proteome</keyword>
<sequence>MTVTEIAILRVHTGVTDSTLRDNLSGAITVQDAWHARAFPDRPSSASARAVASFRGIDDETQILLTTSWGSVEEHWAWILSDDNKQQMEGTNLTNIIANEGPPNQPGGLVLFHLDTDIFGSSHAATSKDTIALLHSPVISVEQFSVDTEKKESFAATLEKVRASMEKVVHPHLVRSGRSVDREAEGEEFVLVSGWSCVESHTQQFAASSESFLYSQIAGIASSVETRHYRRFL</sequence>
<proteinExistence type="predicted"/>